<gene>
    <name evidence="2" type="ORF">MOC_1807</name>
</gene>
<evidence type="ECO:0000313" key="2">
    <source>
        <dbReference type="EMBL" id="AIQ89562.1"/>
    </source>
</evidence>
<accession>A0A089NQ86</accession>
<proteinExistence type="predicted"/>
<evidence type="ECO:0000256" key="1">
    <source>
        <dbReference type="SAM" id="SignalP"/>
    </source>
</evidence>
<dbReference type="eggNOG" id="ENOG5033GWM">
    <property type="taxonomic scope" value="Bacteria"/>
</dbReference>
<evidence type="ECO:0000313" key="3">
    <source>
        <dbReference type="Proteomes" id="UP000029492"/>
    </source>
</evidence>
<feature type="chain" id="PRO_5001848019" evidence="1">
    <location>
        <begin position="22"/>
        <end position="272"/>
    </location>
</feature>
<dbReference type="HOGENOM" id="CLU_089941_0_0_5"/>
<dbReference type="STRING" id="693986.MOC_1807"/>
<dbReference type="KEGG" id="mor:MOC_1807"/>
<dbReference type="AlphaFoldDB" id="A0A089NQ86"/>
<feature type="signal peptide" evidence="1">
    <location>
        <begin position="1"/>
        <end position="21"/>
    </location>
</feature>
<dbReference type="RefSeq" id="WP_244447759.1">
    <property type="nucleotide sequence ID" value="NZ_CP003811.1"/>
</dbReference>
<dbReference type="Proteomes" id="UP000029492">
    <property type="component" value="Chromosome"/>
</dbReference>
<keyword evidence="3" id="KW-1185">Reference proteome</keyword>
<keyword evidence="1" id="KW-0732">Signal</keyword>
<sequence>MALGLMLGLMLGLPLAEPAGAQDGPPAPRVASAVKNLRFVPLAALPRAPGGAGRQAGCPGEVVPAQSEAAQAVAARDWFVTGEAALGRYRAVSFASDLQQGTSGTCFIADGNVGLFEGPRLVALVYGAGRTGAVGRIAARAGGVRLWDGDLPLSPVGDLTLRPDGTLSLEPLPTVESVCGGRGAVPAIRGQPIDTARAALIAAGWTPVKGPPSDDARERDLARRGVIEVDGCSGTGLAYCSFRYAGAAGALSVTTTGDGDLPEVHEYGVTCR</sequence>
<name>A0A089NQ86_9HYPH</name>
<organism evidence="2 3">
    <name type="scientific">Methylobacterium oryzae CBMB20</name>
    <dbReference type="NCBI Taxonomy" id="693986"/>
    <lineage>
        <taxon>Bacteria</taxon>
        <taxon>Pseudomonadati</taxon>
        <taxon>Pseudomonadota</taxon>
        <taxon>Alphaproteobacteria</taxon>
        <taxon>Hyphomicrobiales</taxon>
        <taxon>Methylobacteriaceae</taxon>
        <taxon>Methylobacterium</taxon>
    </lineage>
</organism>
<protein>
    <submittedName>
        <fullName evidence="2">Protein of unassigned function</fullName>
    </submittedName>
</protein>
<dbReference type="EMBL" id="CP003811">
    <property type="protein sequence ID" value="AIQ89562.1"/>
    <property type="molecule type" value="Genomic_DNA"/>
</dbReference>
<reference evidence="2 3" key="1">
    <citation type="journal article" date="2014" name="PLoS ONE">
        <title>Genome Information of Methylobacterium oryzae, a Plant-Probiotic Methylotroph in the Phyllosphere.</title>
        <authorList>
            <person name="Kwak M.J."/>
            <person name="Jeong H."/>
            <person name="Madhaiyan M."/>
            <person name="Lee Y."/>
            <person name="Sa T.M."/>
            <person name="Oh T.K."/>
            <person name="Kim J.F."/>
        </authorList>
    </citation>
    <scope>NUCLEOTIDE SEQUENCE [LARGE SCALE GENOMIC DNA]</scope>
    <source>
        <strain evidence="2 3">CBMB20</strain>
    </source>
</reference>